<dbReference type="Pfam" id="PF03863">
    <property type="entry name" value="Phage_mat-A"/>
    <property type="match status" value="1"/>
</dbReference>
<evidence type="ECO:0000256" key="8">
    <source>
        <dbReference type="SAM" id="MobiDB-lite"/>
    </source>
</evidence>
<keyword evidence="4" id="KW-0946">Virion</keyword>
<comment type="subcellular location">
    <subcellularLocation>
        <location evidence="1">Virion</location>
    </subcellularLocation>
</comment>
<comment type="similarity">
    <text evidence="7">Belongs to the Leviviricetes maturation protein family.</text>
</comment>
<protein>
    <recommendedName>
        <fullName evidence="10">Maturation</fullName>
    </recommendedName>
</protein>
<keyword evidence="6" id="KW-1160">Virus entry into host cell</keyword>
<dbReference type="InterPro" id="IPR005563">
    <property type="entry name" value="A_protein"/>
</dbReference>
<accession>A0A514D3H8</accession>
<sequence length="399" mass="44990">FSPPWFQGTQETESESHPEWRSYSARSSGDVGGNFFSQKRYVNVSDVQVHRVTSGWRRYDSSSVYRGTYKGPLTVTDAFTPGTMPFPSYNRSSDAALNAYGAAAVAKCAPTKPTADLATALLETFHDGLPKLLGKHLWSARVQDVRGQVKSPGSEYLNYQFGWKPLVSDILDFVKTVRNMDRLIQQYVRDSQRVVRRRYSFPPEASVTESVTRNQAFPSGRGLGGDMINFDVTRQAQVVRRRETSVRRWFSGAFVYHLPQTFLQDVYTPFADDWQVARRLLGLDLTIETLWELAPWSWAVDWFTNVGDVLYNADAWASEGLVMRYGYIMEHSIVRDTYSYVGPTYIYGSSYEGRPSSVTLVSETKVRRQANPFGFGLTMGALSGTQKSILAAVGLTRLK</sequence>
<evidence type="ECO:0008006" key="10">
    <source>
        <dbReference type="Google" id="ProtNLM"/>
    </source>
</evidence>
<dbReference type="GO" id="GO:0039666">
    <property type="term" value="P:virion attachment to host cell pilus"/>
    <property type="evidence" value="ECO:0007669"/>
    <property type="project" value="UniProtKB-KW"/>
</dbReference>
<keyword evidence="3" id="KW-1161">Viral attachment to host cell</keyword>
<evidence type="ECO:0000313" key="9">
    <source>
        <dbReference type="EMBL" id="QDH88168.1"/>
    </source>
</evidence>
<evidence type="ECO:0000256" key="5">
    <source>
        <dbReference type="ARBA" id="ARBA00023104"/>
    </source>
</evidence>
<organism evidence="9">
    <name type="scientific">Leviviridae sp</name>
    <dbReference type="NCBI Taxonomy" id="2027243"/>
    <lineage>
        <taxon>Viruses</taxon>
        <taxon>Riboviria</taxon>
        <taxon>Orthornavirae</taxon>
        <taxon>Lenarviricota</taxon>
        <taxon>Leviviricetes</taxon>
        <taxon>Norzivirales</taxon>
        <taxon>Fiersviridae</taxon>
    </lineage>
</organism>
<name>A0A514D3H8_9VIRU</name>
<dbReference type="GO" id="GO:0044423">
    <property type="term" value="C:virion component"/>
    <property type="evidence" value="ECO:0007669"/>
    <property type="project" value="UniProtKB-KW"/>
</dbReference>
<dbReference type="EMBL" id="MN033900">
    <property type="protein sequence ID" value="QDH88168.1"/>
    <property type="molecule type" value="Genomic_RNA"/>
</dbReference>
<keyword evidence="5" id="KW-1175">Viral attachment to host cell pilus</keyword>
<keyword evidence="2" id="KW-0945">Host-virus interaction</keyword>
<evidence type="ECO:0000256" key="7">
    <source>
        <dbReference type="ARBA" id="ARBA00035110"/>
    </source>
</evidence>
<reference evidence="9" key="1">
    <citation type="submission" date="2019-05" db="EMBL/GenBank/DDBJ databases">
        <title>Metatranscriptomic reconstruction reveals RNA viruses with the potential to shape carbon cycling in soil.</title>
        <authorList>
            <person name="Starr E.P."/>
            <person name="Nuccio E."/>
            <person name="Pett-Ridge J."/>
            <person name="Banfield J.F."/>
            <person name="Firestone M.K."/>
        </authorList>
    </citation>
    <scope>NUCLEOTIDE SEQUENCE</scope>
    <source>
        <strain evidence="9">H2_Rhizo_Litter_49_scaffold_951</strain>
    </source>
</reference>
<evidence type="ECO:0000256" key="6">
    <source>
        <dbReference type="ARBA" id="ARBA00023296"/>
    </source>
</evidence>
<evidence type="ECO:0000256" key="4">
    <source>
        <dbReference type="ARBA" id="ARBA00022844"/>
    </source>
</evidence>
<proteinExistence type="inferred from homology"/>
<feature type="non-terminal residue" evidence="9">
    <location>
        <position position="1"/>
    </location>
</feature>
<feature type="region of interest" description="Disordered" evidence="8">
    <location>
        <begin position="1"/>
        <end position="25"/>
    </location>
</feature>
<evidence type="ECO:0000256" key="2">
    <source>
        <dbReference type="ARBA" id="ARBA00022581"/>
    </source>
</evidence>
<evidence type="ECO:0000256" key="1">
    <source>
        <dbReference type="ARBA" id="ARBA00004328"/>
    </source>
</evidence>
<evidence type="ECO:0000256" key="3">
    <source>
        <dbReference type="ARBA" id="ARBA00022804"/>
    </source>
</evidence>
<gene>
    <name evidence="9" type="ORF">H2RhizoLitter49951_000005</name>
</gene>